<organism evidence="1 2">
    <name type="scientific">Galerina marginata (strain CBS 339.88)</name>
    <dbReference type="NCBI Taxonomy" id="685588"/>
    <lineage>
        <taxon>Eukaryota</taxon>
        <taxon>Fungi</taxon>
        <taxon>Dikarya</taxon>
        <taxon>Basidiomycota</taxon>
        <taxon>Agaricomycotina</taxon>
        <taxon>Agaricomycetes</taxon>
        <taxon>Agaricomycetidae</taxon>
        <taxon>Agaricales</taxon>
        <taxon>Agaricineae</taxon>
        <taxon>Strophariaceae</taxon>
        <taxon>Galerina</taxon>
    </lineage>
</organism>
<dbReference type="AlphaFoldDB" id="A0A067T2P7"/>
<dbReference type="HOGENOM" id="CLU_959913_0_0_1"/>
<keyword evidence="2" id="KW-1185">Reference proteome</keyword>
<dbReference type="OrthoDB" id="2788229at2759"/>
<evidence type="ECO:0000313" key="2">
    <source>
        <dbReference type="Proteomes" id="UP000027222"/>
    </source>
</evidence>
<name>A0A067T2P7_GALM3</name>
<evidence type="ECO:0000313" key="1">
    <source>
        <dbReference type="EMBL" id="KDR76597.1"/>
    </source>
</evidence>
<dbReference type="EMBL" id="KL142378">
    <property type="protein sequence ID" value="KDR76597.1"/>
    <property type="molecule type" value="Genomic_DNA"/>
</dbReference>
<sequence length="290" mass="32932">MSRTVYQSSDTVDTSLFLQLPQETVDEFVDYIHDFDRQRLLTCTLIHRSFLPRSQFYLFSTIHLGGVGETKRSRRISELYDILQRKPHLAQFIRELRLSVSGLNPYWLTYDRSFIQVTELLVEQGCVLHKFAIVKASPSWSAKIIDPGAFTKQIAPLLSSVRSLEFGELRDIPSGLVTSCAELQSLMLDGAHFMHSQYECTDYPRENSTSTAPNPLVKHLEISGSVDTLSDLVLHDGNLPDLCAQALNISQLRSFRVSISSWDALRMAYWVVNATNRHLQRLSVLLDNPA</sequence>
<gene>
    <name evidence="1" type="ORF">GALMADRAFT_451911</name>
</gene>
<dbReference type="Proteomes" id="UP000027222">
    <property type="component" value="Unassembled WGS sequence"/>
</dbReference>
<evidence type="ECO:0008006" key="3">
    <source>
        <dbReference type="Google" id="ProtNLM"/>
    </source>
</evidence>
<proteinExistence type="predicted"/>
<reference evidence="2" key="1">
    <citation type="journal article" date="2014" name="Proc. Natl. Acad. Sci. U.S.A.">
        <title>Extensive sampling of basidiomycete genomes demonstrates inadequacy of the white-rot/brown-rot paradigm for wood decay fungi.</title>
        <authorList>
            <person name="Riley R."/>
            <person name="Salamov A.A."/>
            <person name="Brown D.W."/>
            <person name="Nagy L.G."/>
            <person name="Floudas D."/>
            <person name="Held B.W."/>
            <person name="Levasseur A."/>
            <person name="Lombard V."/>
            <person name="Morin E."/>
            <person name="Otillar R."/>
            <person name="Lindquist E.A."/>
            <person name="Sun H."/>
            <person name="LaButti K.M."/>
            <person name="Schmutz J."/>
            <person name="Jabbour D."/>
            <person name="Luo H."/>
            <person name="Baker S.E."/>
            <person name="Pisabarro A.G."/>
            <person name="Walton J.D."/>
            <person name="Blanchette R.A."/>
            <person name="Henrissat B."/>
            <person name="Martin F."/>
            <person name="Cullen D."/>
            <person name="Hibbett D.S."/>
            <person name="Grigoriev I.V."/>
        </authorList>
    </citation>
    <scope>NUCLEOTIDE SEQUENCE [LARGE SCALE GENOMIC DNA]</scope>
    <source>
        <strain evidence="2">CBS 339.88</strain>
    </source>
</reference>
<protein>
    <recommendedName>
        <fullName evidence="3">F-box domain-containing protein</fullName>
    </recommendedName>
</protein>
<accession>A0A067T2P7</accession>